<reference evidence="3" key="1">
    <citation type="submission" date="2014-09" db="EMBL/GenBank/DDBJ databases">
        <authorList>
            <person name="Sharma Rahul"/>
            <person name="Thines Marco"/>
        </authorList>
    </citation>
    <scope>NUCLEOTIDE SEQUENCE [LARGE SCALE GENOMIC DNA]</scope>
</reference>
<name>A0A0N7L6N3_PLAHL</name>
<accession>A0A0N7L6N3</accession>
<sequence>MMKNVRFEDLKVSVKARRKEDIRVKDEEWADTFPVFVLMLMQNIYFAHRGSLNEPNNAFPAGKSKQEKKKENFLSSAGLL</sequence>
<keyword evidence="3" id="KW-1185">Reference proteome</keyword>
<evidence type="ECO:0000313" key="2">
    <source>
        <dbReference type="EMBL" id="CEG44755.1"/>
    </source>
</evidence>
<protein>
    <submittedName>
        <fullName evidence="2">Uncharacterized protein</fullName>
    </submittedName>
</protein>
<evidence type="ECO:0000256" key="1">
    <source>
        <dbReference type="SAM" id="MobiDB-lite"/>
    </source>
</evidence>
<dbReference type="GeneID" id="36396148"/>
<dbReference type="Proteomes" id="UP000054928">
    <property type="component" value="Unassembled WGS sequence"/>
</dbReference>
<proteinExistence type="predicted"/>
<dbReference type="RefSeq" id="XP_024581124.1">
    <property type="nucleotide sequence ID" value="XM_024730892.1"/>
</dbReference>
<organism evidence="2 3">
    <name type="scientific">Plasmopara halstedii</name>
    <name type="common">Downy mildew of sunflower</name>
    <dbReference type="NCBI Taxonomy" id="4781"/>
    <lineage>
        <taxon>Eukaryota</taxon>
        <taxon>Sar</taxon>
        <taxon>Stramenopiles</taxon>
        <taxon>Oomycota</taxon>
        <taxon>Peronosporomycetes</taxon>
        <taxon>Peronosporales</taxon>
        <taxon>Peronosporaceae</taxon>
        <taxon>Plasmopara</taxon>
    </lineage>
</organism>
<dbReference type="AlphaFoldDB" id="A0A0N7L6N3"/>
<dbReference type="EMBL" id="CCYD01001336">
    <property type="protein sequence ID" value="CEG44755.1"/>
    <property type="molecule type" value="Genomic_DNA"/>
</dbReference>
<evidence type="ECO:0000313" key="3">
    <source>
        <dbReference type="Proteomes" id="UP000054928"/>
    </source>
</evidence>
<feature type="region of interest" description="Disordered" evidence="1">
    <location>
        <begin position="56"/>
        <end position="80"/>
    </location>
</feature>